<accession>A0A9Q5MX99</accession>
<dbReference type="EMBL" id="LNZH02000216">
    <property type="protein sequence ID" value="OCB83970.1"/>
    <property type="molecule type" value="Genomic_DNA"/>
</dbReference>
<feature type="chain" id="PRO_5040428997" description="Secreted protein" evidence="1">
    <location>
        <begin position="41"/>
        <end position="79"/>
    </location>
</feature>
<keyword evidence="1" id="KW-0732">Signal</keyword>
<comment type="caution">
    <text evidence="2">The sequence shown here is derived from an EMBL/GenBank/DDBJ whole genome shotgun (WGS) entry which is preliminary data.</text>
</comment>
<name>A0A9Q5MX99_SANBA</name>
<proteinExistence type="predicted"/>
<evidence type="ECO:0008006" key="4">
    <source>
        <dbReference type="Google" id="ProtNLM"/>
    </source>
</evidence>
<feature type="signal peptide" evidence="1">
    <location>
        <begin position="1"/>
        <end position="40"/>
    </location>
</feature>
<gene>
    <name evidence="2" type="ORF">A7U60_g8641</name>
</gene>
<sequence length="79" mass="8468">MAENNLLLLAETAMAAQARIPKSTLPIVVLMISLVQLAETATPAQAINHEVPAPAQFACGICDYIGHTAYTLRVHKNVQ</sequence>
<reference evidence="2" key="1">
    <citation type="submission" date="2016-06" db="EMBL/GenBank/DDBJ databases">
        <title>Draft Genome sequence of the fungus Inonotus baumii.</title>
        <authorList>
            <person name="Zhu H."/>
            <person name="Lin W."/>
        </authorList>
    </citation>
    <scope>NUCLEOTIDE SEQUENCE</scope>
    <source>
        <strain evidence="2">821</strain>
    </source>
</reference>
<dbReference type="Proteomes" id="UP000757232">
    <property type="component" value="Unassembled WGS sequence"/>
</dbReference>
<organism evidence="2 3">
    <name type="scientific">Sanghuangporus baumii</name>
    <name type="common">Phellinus baumii</name>
    <dbReference type="NCBI Taxonomy" id="108892"/>
    <lineage>
        <taxon>Eukaryota</taxon>
        <taxon>Fungi</taxon>
        <taxon>Dikarya</taxon>
        <taxon>Basidiomycota</taxon>
        <taxon>Agaricomycotina</taxon>
        <taxon>Agaricomycetes</taxon>
        <taxon>Hymenochaetales</taxon>
        <taxon>Hymenochaetaceae</taxon>
        <taxon>Sanghuangporus</taxon>
    </lineage>
</organism>
<evidence type="ECO:0000313" key="3">
    <source>
        <dbReference type="Proteomes" id="UP000757232"/>
    </source>
</evidence>
<evidence type="ECO:0000256" key="1">
    <source>
        <dbReference type="SAM" id="SignalP"/>
    </source>
</evidence>
<keyword evidence="3" id="KW-1185">Reference proteome</keyword>
<protein>
    <recommendedName>
        <fullName evidence="4">Secreted protein</fullName>
    </recommendedName>
</protein>
<evidence type="ECO:0000313" key="2">
    <source>
        <dbReference type="EMBL" id="OCB83970.1"/>
    </source>
</evidence>
<dbReference type="AlphaFoldDB" id="A0A9Q5MX99"/>